<dbReference type="EC" id="2.7.4.23" evidence="6"/>
<keyword evidence="8" id="KW-0418">Kinase</keyword>
<feature type="domain" description="Guanylate kinase/L-type calcium channel beta subunit" evidence="7">
    <location>
        <begin position="2"/>
        <end position="176"/>
    </location>
</feature>
<keyword evidence="4 6" id="KW-0547">Nucleotide-binding</keyword>
<dbReference type="GO" id="GO:0005524">
    <property type="term" value="F:ATP binding"/>
    <property type="evidence" value="ECO:0007669"/>
    <property type="project" value="UniProtKB-KW"/>
</dbReference>
<dbReference type="AlphaFoldDB" id="A0A1I4FQ30"/>
<dbReference type="PANTHER" id="PTHR23117:SF8">
    <property type="entry name" value="RIBOSE 1,5-BISPHOSPHATE PHOSPHOKINASE PHNN"/>
    <property type="match status" value="1"/>
</dbReference>
<dbReference type="UniPathway" id="UPA00087">
    <property type="reaction ID" value="UER00175"/>
</dbReference>
<dbReference type="EMBL" id="FOSZ01000006">
    <property type="protein sequence ID" value="SFL19935.1"/>
    <property type="molecule type" value="Genomic_DNA"/>
</dbReference>
<comment type="similarity">
    <text evidence="6">Belongs to the ribose 1,5-bisphosphokinase family.</text>
</comment>
<evidence type="ECO:0000256" key="6">
    <source>
        <dbReference type="HAMAP-Rule" id="MF_00836"/>
    </source>
</evidence>
<dbReference type="SMART" id="SM00072">
    <property type="entry name" value="GuKc"/>
    <property type="match status" value="1"/>
</dbReference>
<sequence length="180" mass="18645">MGTRVIGVVGPSGVGKDTVMEAMAEADARVRLVRRVITREAGAGGEKSVGATDAEFDALVAEGAFALWWAAHGLRYGVPRAAVEDQGGEAVVLVNLSRGVLDQARACFDAFSVLSLRAEIATLAHRLAARGRETAAEIEGRLAQADSARPTGADVIEVANDGALADTVQVALAALQPERV</sequence>
<dbReference type="InterPro" id="IPR027417">
    <property type="entry name" value="P-loop_NTPase"/>
</dbReference>
<dbReference type="RefSeq" id="WP_093324918.1">
    <property type="nucleotide sequence ID" value="NZ_FOSZ01000006.1"/>
</dbReference>
<dbReference type="NCBIfam" id="TIGR02322">
    <property type="entry name" value="phosphon_PhnN"/>
    <property type="match status" value="1"/>
</dbReference>
<dbReference type="PANTHER" id="PTHR23117">
    <property type="entry name" value="GUANYLATE KINASE-RELATED"/>
    <property type="match status" value="1"/>
</dbReference>
<evidence type="ECO:0000256" key="4">
    <source>
        <dbReference type="ARBA" id="ARBA00022741"/>
    </source>
</evidence>
<dbReference type="Gene3D" id="3.40.50.300">
    <property type="entry name" value="P-loop containing nucleotide triphosphate hydrolases"/>
    <property type="match status" value="1"/>
</dbReference>
<dbReference type="GO" id="GO:0033863">
    <property type="term" value="F:ribose 1,5-bisphosphate phosphokinase activity"/>
    <property type="evidence" value="ECO:0007669"/>
    <property type="project" value="UniProtKB-UniRule"/>
</dbReference>
<dbReference type="STRING" id="1280847.SAMN04488036_106213"/>
<comment type="function">
    <text evidence="6">Catalyzes the phosphorylation of ribose 1,5-bisphosphate to 5-phospho-D-ribosyl alpha-1-diphosphate (PRPP).</text>
</comment>
<name>A0A1I4FQ30_9RHOB</name>
<evidence type="ECO:0000313" key="8">
    <source>
        <dbReference type="EMBL" id="SFL19935.1"/>
    </source>
</evidence>
<dbReference type="HAMAP" id="MF_00836">
    <property type="entry name" value="PhnN"/>
    <property type="match status" value="1"/>
</dbReference>
<evidence type="ECO:0000256" key="5">
    <source>
        <dbReference type="ARBA" id="ARBA00022840"/>
    </source>
</evidence>
<dbReference type="GO" id="GO:0005829">
    <property type="term" value="C:cytosol"/>
    <property type="evidence" value="ECO:0007669"/>
    <property type="project" value="TreeGrafter"/>
</dbReference>
<evidence type="ECO:0000256" key="1">
    <source>
        <dbReference type="ARBA" id="ARBA00000373"/>
    </source>
</evidence>
<dbReference type="GO" id="GO:0019634">
    <property type="term" value="P:organic phosphonate metabolic process"/>
    <property type="evidence" value="ECO:0007669"/>
    <property type="project" value="UniProtKB-UniRule"/>
</dbReference>
<evidence type="ECO:0000259" key="7">
    <source>
        <dbReference type="SMART" id="SM00072"/>
    </source>
</evidence>
<evidence type="ECO:0000313" key="9">
    <source>
        <dbReference type="Proteomes" id="UP000198851"/>
    </source>
</evidence>
<gene>
    <name evidence="6" type="primary">phnN</name>
    <name evidence="8" type="ORF">SAMN04488036_106213</name>
</gene>
<keyword evidence="3 6" id="KW-0808">Transferase</keyword>
<comment type="catalytic activity">
    <reaction evidence="1 6">
        <text>alpha-D-ribose 1,5-bisphosphate + ATP = 5-phospho-alpha-D-ribose 1-diphosphate + ADP</text>
        <dbReference type="Rhea" id="RHEA:20109"/>
        <dbReference type="ChEBI" id="CHEBI:30616"/>
        <dbReference type="ChEBI" id="CHEBI:58017"/>
        <dbReference type="ChEBI" id="CHEBI:68688"/>
        <dbReference type="ChEBI" id="CHEBI:456216"/>
        <dbReference type="EC" id="2.7.4.23"/>
    </reaction>
</comment>
<dbReference type="InterPro" id="IPR008145">
    <property type="entry name" value="GK/Ca_channel_bsu"/>
</dbReference>
<evidence type="ECO:0000256" key="2">
    <source>
        <dbReference type="ARBA" id="ARBA00005069"/>
    </source>
</evidence>
<accession>A0A1I4FQ30</accession>
<organism evidence="8 9">
    <name type="scientific">Shimia haliotis</name>
    <dbReference type="NCBI Taxonomy" id="1280847"/>
    <lineage>
        <taxon>Bacteria</taxon>
        <taxon>Pseudomonadati</taxon>
        <taxon>Pseudomonadota</taxon>
        <taxon>Alphaproteobacteria</taxon>
        <taxon>Rhodobacterales</taxon>
        <taxon>Roseobacteraceae</taxon>
    </lineage>
</organism>
<evidence type="ECO:0000256" key="3">
    <source>
        <dbReference type="ARBA" id="ARBA00022679"/>
    </source>
</evidence>
<dbReference type="GO" id="GO:0006015">
    <property type="term" value="P:5-phosphoribose 1-diphosphate biosynthetic process"/>
    <property type="evidence" value="ECO:0007669"/>
    <property type="project" value="UniProtKB-UniRule"/>
</dbReference>
<protein>
    <recommendedName>
        <fullName evidence="6">Ribose 1,5-bisphosphate phosphokinase PhnN</fullName>
        <ecNumber evidence="6">2.7.4.23</ecNumber>
    </recommendedName>
    <alternativeName>
        <fullName evidence="6">Ribose 1,5-bisphosphokinase</fullName>
    </alternativeName>
</protein>
<dbReference type="InterPro" id="IPR012699">
    <property type="entry name" value="PhnN"/>
</dbReference>
<keyword evidence="5 6" id="KW-0067">ATP-binding</keyword>
<reference evidence="9" key="1">
    <citation type="submission" date="2016-10" db="EMBL/GenBank/DDBJ databases">
        <authorList>
            <person name="Varghese N."/>
            <person name="Submissions S."/>
        </authorList>
    </citation>
    <scope>NUCLEOTIDE SEQUENCE [LARGE SCALE GENOMIC DNA]</scope>
    <source>
        <strain evidence="9">DSM 28453</strain>
    </source>
</reference>
<dbReference type="Proteomes" id="UP000198851">
    <property type="component" value="Unassembled WGS sequence"/>
</dbReference>
<proteinExistence type="inferred from homology"/>
<comment type="pathway">
    <text evidence="2 6">Metabolic intermediate biosynthesis; 5-phospho-alpha-D-ribose 1-diphosphate biosynthesis; 5-phospho-alpha-D-ribose 1-diphosphate from D-ribose 5-phosphate (route II): step 3/3.</text>
</comment>
<dbReference type="SUPFAM" id="SSF52540">
    <property type="entry name" value="P-loop containing nucleoside triphosphate hydrolases"/>
    <property type="match status" value="1"/>
</dbReference>
<feature type="binding site" evidence="6">
    <location>
        <begin position="10"/>
        <end position="17"/>
    </location>
    <ligand>
        <name>ATP</name>
        <dbReference type="ChEBI" id="CHEBI:30616"/>
    </ligand>
</feature>
<dbReference type="OrthoDB" id="341217at2"/>
<keyword evidence="9" id="KW-1185">Reference proteome</keyword>